<gene>
    <name evidence="6" type="ORF">GKD85_08735</name>
</gene>
<dbReference type="Pfam" id="PF01420">
    <property type="entry name" value="Methylase_S"/>
    <property type="match status" value="1"/>
</dbReference>
<dbReference type="PANTHER" id="PTHR43140">
    <property type="entry name" value="TYPE-1 RESTRICTION ENZYME ECOKI SPECIFICITY PROTEIN"/>
    <property type="match status" value="1"/>
</dbReference>
<dbReference type="InterPro" id="IPR044946">
    <property type="entry name" value="Restrct_endonuc_typeI_TRD_sf"/>
</dbReference>
<evidence type="ECO:0000256" key="1">
    <source>
        <dbReference type="ARBA" id="ARBA00010923"/>
    </source>
</evidence>
<comment type="similarity">
    <text evidence="1">Belongs to the type-I restriction system S methylase family.</text>
</comment>
<dbReference type="InterPro" id="IPR000055">
    <property type="entry name" value="Restrct_endonuc_typeI_TRD"/>
</dbReference>
<dbReference type="Gene3D" id="3.90.220.20">
    <property type="entry name" value="DNA methylase specificity domains"/>
    <property type="match status" value="2"/>
</dbReference>
<dbReference type="PANTHER" id="PTHR43140:SF1">
    <property type="entry name" value="TYPE I RESTRICTION ENZYME ECOKI SPECIFICITY SUBUNIT"/>
    <property type="match status" value="1"/>
</dbReference>
<dbReference type="Proteomes" id="UP000477010">
    <property type="component" value="Unassembled WGS sequence"/>
</dbReference>
<keyword evidence="2" id="KW-0680">Restriction system</keyword>
<proteinExistence type="inferred from homology"/>
<feature type="domain" description="Type I restriction modification DNA specificity" evidence="5">
    <location>
        <begin position="222"/>
        <end position="385"/>
    </location>
</feature>
<evidence type="ECO:0000313" key="7">
    <source>
        <dbReference type="Proteomes" id="UP000477010"/>
    </source>
</evidence>
<evidence type="ECO:0000313" key="6">
    <source>
        <dbReference type="EMBL" id="MSC80906.1"/>
    </source>
</evidence>
<comment type="caution">
    <text evidence="6">The sequence shown here is derived from an EMBL/GenBank/DDBJ whole genome shotgun (WGS) entry which is preliminary data.</text>
</comment>
<organism evidence="6 7">
    <name type="scientific">Faecalibacterium prausnitzii</name>
    <dbReference type="NCBI Taxonomy" id="853"/>
    <lineage>
        <taxon>Bacteria</taxon>
        <taxon>Bacillati</taxon>
        <taxon>Bacillota</taxon>
        <taxon>Clostridia</taxon>
        <taxon>Eubacteriales</taxon>
        <taxon>Oscillospiraceae</taxon>
        <taxon>Faecalibacterium</taxon>
    </lineage>
</organism>
<evidence type="ECO:0000256" key="2">
    <source>
        <dbReference type="ARBA" id="ARBA00022747"/>
    </source>
</evidence>
<name>A0A6A8KQJ3_9FIRM</name>
<dbReference type="AlphaFoldDB" id="A0A6A8KQJ3"/>
<dbReference type="GO" id="GO:0009307">
    <property type="term" value="P:DNA restriction-modification system"/>
    <property type="evidence" value="ECO:0007669"/>
    <property type="project" value="UniProtKB-KW"/>
</dbReference>
<dbReference type="GO" id="GO:0003677">
    <property type="term" value="F:DNA binding"/>
    <property type="evidence" value="ECO:0007669"/>
    <property type="project" value="UniProtKB-KW"/>
</dbReference>
<accession>A0A6A8KQJ3</accession>
<protein>
    <recommendedName>
        <fullName evidence="5">Type I restriction modification DNA specificity domain-containing protein</fullName>
    </recommendedName>
</protein>
<dbReference type="SUPFAM" id="SSF116734">
    <property type="entry name" value="DNA methylase specificity domain"/>
    <property type="match status" value="2"/>
</dbReference>
<dbReference type="Gene3D" id="1.10.287.1120">
    <property type="entry name" value="Bipartite methylase S protein"/>
    <property type="match status" value="1"/>
</dbReference>
<evidence type="ECO:0000259" key="5">
    <source>
        <dbReference type="Pfam" id="PF01420"/>
    </source>
</evidence>
<evidence type="ECO:0000256" key="3">
    <source>
        <dbReference type="ARBA" id="ARBA00023125"/>
    </source>
</evidence>
<dbReference type="InterPro" id="IPR051212">
    <property type="entry name" value="Type-I_RE_S_subunit"/>
</dbReference>
<comment type="subunit">
    <text evidence="4">The methyltransferase is composed of M and S polypeptides.</text>
</comment>
<keyword evidence="3" id="KW-0238">DNA-binding</keyword>
<dbReference type="EMBL" id="WKQE01000011">
    <property type="protein sequence ID" value="MSC80906.1"/>
    <property type="molecule type" value="Genomic_DNA"/>
</dbReference>
<sequence length="403" mass="45800">MRKMKDSGVAWVGAIPEDWTVKRGKFTLKLLNRPVKETDDVITCFRDGEVTLRTNRRTDGFTVSVKEIGYQGIEPGDLVIHGMDGFAGSIGISDSRGKSSPVLVVCDTDENKRYIMYYLRSMAYNDVFTALATGIRVRSCDLRWNKLAELPYILPSLEEQNQIVLAIESSTSKVDALIANVQAQIEKLKTYKQSLITEVVTKGLDPNVPMKDSGVEWIGKIPKHWNMIRFRFIAKITTGNQDTQNADPDGMYPFYVRSPIVEHCNNYTFEGKGILMAGDGAGAGRVFHLVNGKYAVHQRVYRFYDFKYMNPVLLKFYLENLFATVMDYGSAKTTVPSVRLPMIQDFPVCVPPEDEQLKMLEVLSEKTNKIDRFIAVKQTKIEKLEQYKRSLIYEYVTGKKEVS</sequence>
<evidence type="ECO:0000256" key="4">
    <source>
        <dbReference type="ARBA" id="ARBA00038652"/>
    </source>
</evidence>
<reference evidence="6 7" key="1">
    <citation type="journal article" date="2019" name="Nat. Med.">
        <title>A library of human gut bacterial isolates paired with longitudinal multiomics data enables mechanistic microbiome research.</title>
        <authorList>
            <person name="Poyet M."/>
            <person name="Groussin M."/>
            <person name="Gibbons S.M."/>
            <person name="Avila-Pacheco J."/>
            <person name="Jiang X."/>
            <person name="Kearney S.M."/>
            <person name="Perrotta A.R."/>
            <person name="Berdy B."/>
            <person name="Zhao S."/>
            <person name="Lieberman T.D."/>
            <person name="Swanson P.K."/>
            <person name="Smith M."/>
            <person name="Roesemann S."/>
            <person name="Alexander J.E."/>
            <person name="Rich S.A."/>
            <person name="Livny J."/>
            <person name="Vlamakis H."/>
            <person name="Clish C."/>
            <person name="Bullock K."/>
            <person name="Deik A."/>
            <person name="Scott J."/>
            <person name="Pierce K.A."/>
            <person name="Xavier R.J."/>
            <person name="Alm E.J."/>
        </authorList>
    </citation>
    <scope>NUCLEOTIDE SEQUENCE [LARGE SCALE GENOMIC DNA]</scope>
    <source>
        <strain evidence="6 7">BIOML-B9</strain>
    </source>
</reference>
<dbReference type="RefSeq" id="WP_154252261.1">
    <property type="nucleotide sequence ID" value="NZ_WKPZ01000011.1"/>
</dbReference>